<dbReference type="PIRSF" id="PIRSF004555">
    <property type="entry name" value="UCP004555"/>
    <property type="match status" value="1"/>
</dbReference>
<keyword evidence="1 2" id="KW-0238">DNA-binding</keyword>
<dbReference type="SUPFAM" id="SSF82607">
    <property type="entry name" value="YbaB-like"/>
    <property type="match status" value="1"/>
</dbReference>
<name>A0A7C4ASU3_9BACT</name>
<protein>
    <recommendedName>
        <fullName evidence="2">Nucleoid-associated protein ENV54_09505</fullName>
    </recommendedName>
</protein>
<dbReference type="AlphaFoldDB" id="A0A7C4ASU3"/>
<dbReference type="PANTHER" id="PTHR33449">
    <property type="entry name" value="NUCLEOID-ASSOCIATED PROTEIN YBAB"/>
    <property type="match status" value="1"/>
</dbReference>
<keyword evidence="2" id="KW-0963">Cytoplasm</keyword>
<dbReference type="InterPro" id="IPR036894">
    <property type="entry name" value="YbaB-like_sf"/>
</dbReference>
<dbReference type="InterPro" id="IPR004401">
    <property type="entry name" value="YbaB/EbfC"/>
</dbReference>
<dbReference type="Gene3D" id="3.30.1310.10">
    <property type="entry name" value="Nucleoid-associated protein YbaB-like domain"/>
    <property type="match status" value="1"/>
</dbReference>
<dbReference type="EMBL" id="DTGT01000302">
    <property type="protein sequence ID" value="HGH61519.1"/>
    <property type="molecule type" value="Genomic_DNA"/>
</dbReference>
<comment type="subunit">
    <text evidence="2">Homodimer.</text>
</comment>
<comment type="caution">
    <text evidence="3">The sequence shown here is derived from an EMBL/GenBank/DDBJ whole genome shotgun (WGS) entry which is preliminary data.</text>
</comment>
<evidence type="ECO:0000313" key="3">
    <source>
        <dbReference type="EMBL" id="HGH61519.1"/>
    </source>
</evidence>
<dbReference type="GO" id="GO:0003677">
    <property type="term" value="F:DNA binding"/>
    <property type="evidence" value="ECO:0007669"/>
    <property type="project" value="UniProtKB-UniRule"/>
</dbReference>
<dbReference type="PANTHER" id="PTHR33449:SF1">
    <property type="entry name" value="NUCLEOID-ASSOCIATED PROTEIN YBAB"/>
    <property type="match status" value="1"/>
</dbReference>
<proteinExistence type="inferred from homology"/>
<comment type="function">
    <text evidence="2">Binds to DNA and alters its conformation. May be involved in regulation of gene expression, nucleoid organization and DNA protection.</text>
</comment>
<dbReference type="GO" id="GO:0043590">
    <property type="term" value="C:bacterial nucleoid"/>
    <property type="evidence" value="ECO:0007669"/>
    <property type="project" value="UniProtKB-UniRule"/>
</dbReference>
<gene>
    <name evidence="3" type="ORF">ENV54_09505</name>
</gene>
<reference evidence="3" key="1">
    <citation type="journal article" date="2020" name="mSystems">
        <title>Genome- and Community-Level Interaction Insights into Carbon Utilization and Element Cycling Functions of Hydrothermarchaeota in Hydrothermal Sediment.</title>
        <authorList>
            <person name="Zhou Z."/>
            <person name="Liu Y."/>
            <person name="Xu W."/>
            <person name="Pan J."/>
            <person name="Luo Z.H."/>
            <person name="Li M."/>
        </authorList>
    </citation>
    <scope>NUCLEOTIDE SEQUENCE [LARGE SCALE GENOMIC DNA]</scope>
    <source>
        <strain evidence="3">SpSt-769</strain>
    </source>
</reference>
<dbReference type="HAMAP" id="MF_00274">
    <property type="entry name" value="DNA_YbaB_EbfC"/>
    <property type="match status" value="1"/>
</dbReference>
<dbReference type="GO" id="GO:0005829">
    <property type="term" value="C:cytosol"/>
    <property type="evidence" value="ECO:0007669"/>
    <property type="project" value="TreeGrafter"/>
</dbReference>
<sequence length="103" mass="11083">MFGLKDLMQQAQGLQTKISEAQDLLAEMTVTGTAGGDMVQVVATGLQEIISVHIERQLLESPDPEFLEDLIVAATNDALTKSRELMTQEMAKITGGLRIPGLA</sequence>
<evidence type="ECO:0000256" key="1">
    <source>
        <dbReference type="ARBA" id="ARBA00023125"/>
    </source>
</evidence>
<accession>A0A7C4ASU3</accession>
<comment type="similarity">
    <text evidence="2">Belongs to the YbaB/EbfC family.</text>
</comment>
<comment type="subcellular location">
    <subcellularLocation>
        <location evidence="2">Cytoplasm</location>
        <location evidence="2">Nucleoid</location>
    </subcellularLocation>
</comment>
<dbReference type="Pfam" id="PF02575">
    <property type="entry name" value="YbaB_DNA_bd"/>
    <property type="match status" value="1"/>
</dbReference>
<organism evidence="3">
    <name type="scientific">Desulfomonile tiedjei</name>
    <dbReference type="NCBI Taxonomy" id="2358"/>
    <lineage>
        <taxon>Bacteria</taxon>
        <taxon>Pseudomonadati</taxon>
        <taxon>Thermodesulfobacteriota</taxon>
        <taxon>Desulfomonilia</taxon>
        <taxon>Desulfomonilales</taxon>
        <taxon>Desulfomonilaceae</taxon>
        <taxon>Desulfomonile</taxon>
    </lineage>
</organism>
<dbReference type="NCBIfam" id="TIGR00103">
    <property type="entry name" value="DNA_YbaB_EbfC"/>
    <property type="match status" value="1"/>
</dbReference>
<evidence type="ECO:0000256" key="2">
    <source>
        <dbReference type="HAMAP-Rule" id="MF_00274"/>
    </source>
</evidence>